<dbReference type="PANTHER" id="PTHR36710:SF18">
    <property type="entry name" value="PECTINESTERASE INHIBITOR 5-RELATED"/>
    <property type="match status" value="1"/>
</dbReference>
<evidence type="ECO:0000313" key="7">
    <source>
        <dbReference type="Proteomes" id="UP000823749"/>
    </source>
</evidence>
<comment type="similarity">
    <text evidence="3">Belongs to the PMEI family.</text>
</comment>
<feature type="signal peptide" evidence="4">
    <location>
        <begin position="1"/>
        <end position="25"/>
    </location>
</feature>
<dbReference type="Pfam" id="PF04043">
    <property type="entry name" value="PMEI"/>
    <property type="match status" value="1"/>
</dbReference>
<organism evidence="6 7">
    <name type="scientific">Rhododendron griersonianum</name>
    <dbReference type="NCBI Taxonomy" id="479676"/>
    <lineage>
        <taxon>Eukaryota</taxon>
        <taxon>Viridiplantae</taxon>
        <taxon>Streptophyta</taxon>
        <taxon>Embryophyta</taxon>
        <taxon>Tracheophyta</taxon>
        <taxon>Spermatophyta</taxon>
        <taxon>Magnoliopsida</taxon>
        <taxon>eudicotyledons</taxon>
        <taxon>Gunneridae</taxon>
        <taxon>Pentapetalae</taxon>
        <taxon>asterids</taxon>
        <taxon>Ericales</taxon>
        <taxon>Ericaceae</taxon>
        <taxon>Ericoideae</taxon>
        <taxon>Rhodoreae</taxon>
        <taxon>Rhododendron</taxon>
    </lineage>
</organism>
<dbReference type="Gene3D" id="1.20.140.40">
    <property type="entry name" value="Invertase/pectin methylesterase inhibitor family protein"/>
    <property type="match status" value="1"/>
</dbReference>
<dbReference type="EMBL" id="JACTNZ010000007">
    <property type="protein sequence ID" value="KAG5540196.1"/>
    <property type="molecule type" value="Genomic_DNA"/>
</dbReference>
<protein>
    <recommendedName>
        <fullName evidence="5">Pectinesterase inhibitor domain-containing protein</fullName>
    </recommendedName>
</protein>
<evidence type="ECO:0000256" key="1">
    <source>
        <dbReference type="ARBA" id="ARBA00022729"/>
    </source>
</evidence>
<dbReference type="GO" id="GO:0004857">
    <property type="term" value="F:enzyme inhibitor activity"/>
    <property type="evidence" value="ECO:0007669"/>
    <property type="project" value="InterPro"/>
</dbReference>
<dbReference type="Proteomes" id="UP000823749">
    <property type="component" value="Chromosome 7"/>
</dbReference>
<accession>A0AAV6JG86</accession>
<keyword evidence="2" id="KW-1015">Disulfide bond</keyword>
<dbReference type="PANTHER" id="PTHR36710">
    <property type="entry name" value="PECTINESTERASE INHIBITOR-LIKE"/>
    <property type="match status" value="1"/>
</dbReference>
<reference evidence="6" key="1">
    <citation type="submission" date="2020-08" db="EMBL/GenBank/DDBJ databases">
        <title>Plant Genome Project.</title>
        <authorList>
            <person name="Zhang R.-G."/>
        </authorList>
    </citation>
    <scope>NUCLEOTIDE SEQUENCE</scope>
    <source>
        <strain evidence="6">WSP0</strain>
        <tissue evidence="6">Leaf</tissue>
    </source>
</reference>
<comment type="caution">
    <text evidence="6">The sequence shown here is derived from an EMBL/GenBank/DDBJ whole genome shotgun (WGS) entry which is preliminary data.</text>
</comment>
<dbReference type="AlphaFoldDB" id="A0AAV6JG86"/>
<dbReference type="InterPro" id="IPR006501">
    <property type="entry name" value="Pectinesterase_inhib_dom"/>
</dbReference>
<sequence>MHLSVRGMPLLFSSVLFTLTYCSLADLIADTCKKTEYLDFCISTLRSNPDSKAADVEGLVRMILKVAFARPNATLNQVNDLLRKTEDRGLKQSLAICVSLYGDAVNFDIPRAIQSVGKDNFTARTGTNALF</sequence>
<keyword evidence="1 4" id="KW-0732">Signal</keyword>
<evidence type="ECO:0000256" key="4">
    <source>
        <dbReference type="SAM" id="SignalP"/>
    </source>
</evidence>
<dbReference type="SUPFAM" id="SSF101148">
    <property type="entry name" value="Plant invertase/pectin methylesterase inhibitor"/>
    <property type="match status" value="1"/>
</dbReference>
<dbReference type="SMART" id="SM00856">
    <property type="entry name" value="PMEI"/>
    <property type="match status" value="1"/>
</dbReference>
<evidence type="ECO:0000313" key="6">
    <source>
        <dbReference type="EMBL" id="KAG5540196.1"/>
    </source>
</evidence>
<proteinExistence type="inferred from homology"/>
<evidence type="ECO:0000256" key="3">
    <source>
        <dbReference type="ARBA" id="ARBA00038471"/>
    </source>
</evidence>
<keyword evidence="7" id="KW-1185">Reference proteome</keyword>
<feature type="domain" description="Pectinesterase inhibitor" evidence="5">
    <location>
        <begin position="23"/>
        <end position="130"/>
    </location>
</feature>
<gene>
    <name evidence="6" type="ORF">RHGRI_020430</name>
</gene>
<evidence type="ECO:0000256" key="2">
    <source>
        <dbReference type="ARBA" id="ARBA00023157"/>
    </source>
</evidence>
<name>A0AAV6JG86_9ERIC</name>
<feature type="chain" id="PRO_5043708823" description="Pectinesterase inhibitor domain-containing protein" evidence="4">
    <location>
        <begin position="26"/>
        <end position="131"/>
    </location>
</feature>
<dbReference type="InterPro" id="IPR052421">
    <property type="entry name" value="PCW_Enzyme_Inhibitor"/>
</dbReference>
<dbReference type="NCBIfam" id="TIGR01614">
    <property type="entry name" value="PME_inhib"/>
    <property type="match status" value="1"/>
</dbReference>
<evidence type="ECO:0000259" key="5">
    <source>
        <dbReference type="SMART" id="SM00856"/>
    </source>
</evidence>
<dbReference type="InterPro" id="IPR035513">
    <property type="entry name" value="Invertase/methylesterase_inhib"/>
</dbReference>